<dbReference type="Gene3D" id="3.90.170.10">
    <property type="entry name" value="Adenylosuccinate Synthetase, subunit A, domain 3"/>
    <property type="match status" value="1"/>
</dbReference>
<protein>
    <recommendedName>
        <fullName evidence="7">Adenylosuccinate synthetase</fullName>
        <shortName evidence="7">AMPSase</shortName>
        <shortName evidence="7">AdSS</shortName>
        <ecNumber evidence="7">6.3.4.4</ecNumber>
    </recommendedName>
    <alternativeName>
        <fullName evidence="7">IMP--aspartate ligase</fullName>
    </alternativeName>
</protein>
<evidence type="ECO:0000313" key="9">
    <source>
        <dbReference type="Proteomes" id="UP000725649"/>
    </source>
</evidence>
<evidence type="ECO:0000256" key="6">
    <source>
        <dbReference type="ARBA" id="ARBA00023134"/>
    </source>
</evidence>
<dbReference type="InterPro" id="IPR027417">
    <property type="entry name" value="P-loop_NTPase"/>
</dbReference>
<feature type="binding site" description="in other chain" evidence="7">
    <location>
        <position position="255"/>
    </location>
    <ligand>
        <name>IMP</name>
        <dbReference type="ChEBI" id="CHEBI:58053"/>
        <note>ligand shared between dimeric partners</note>
    </ligand>
</feature>
<dbReference type="AlphaFoldDB" id="A0A928DMZ8"/>
<feature type="binding site" evidence="7">
    <location>
        <begin position="11"/>
        <end position="17"/>
    </location>
    <ligand>
        <name>GTP</name>
        <dbReference type="ChEBI" id="CHEBI:37565"/>
    </ligand>
</feature>
<comment type="subcellular location">
    <subcellularLocation>
        <location evidence="7">Cytoplasm</location>
    </subcellularLocation>
</comment>
<dbReference type="GO" id="GO:0005737">
    <property type="term" value="C:cytoplasm"/>
    <property type="evidence" value="ECO:0007669"/>
    <property type="project" value="UniProtKB-SubCell"/>
</dbReference>
<comment type="function">
    <text evidence="7">Plays an important role in the de novo pathway of purine nucleotide biosynthesis. Catalyzes the first committed step in the biosynthesis of AMP from IMP.</text>
</comment>
<gene>
    <name evidence="7" type="primary">purA</name>
    <name evidence="8" type="ORF">E7027_01150</name>
</gene>
<evidence type="ECO:0000256" key="4">
    <source>
        <dbReference type="ARBA" id="ARBA00022755"/>
    </source>
</evidence>
<evidence type="ECO:0000256" key="7">
    <source>
        <dbReference type="HAMAP-Rule" id="MF_00011"/>
    </source>
</evidence>
<evidence type="ECO:0000256" key="5">
    <source>
        <dbReference type="ARBA" id="ARBA00022842"/>
    </source>
</evidence>
<dbReference type="GO" id="GO:0046040">
    <property type="term" value="P:IMP metabolic process"/>
    <property type="evidence" value="ECO:0007669"/>
    <property type="project" value="TreeGrafter"/>
</dbReference>
<sequence length="339" mass="37374">MIDIVCGGQAGDEGKGKISAYLSYKGDYDYCVRVGGPNAGHTVVKDGKSYTLKNIPSGFLNPKTKLVLGAGAYTKTEWLLDEVKFTGTADRLIIDPYAVLISEEQTAAERNAAHFMKHIGSVGTGLGQAVRERIERRDIKYAKDEPLLKDYIQDVPELLNKSLDNGGQILLEGTQGIKLSLLHGEYPFVTSRDTTASTFLGEAGLGPKSVRDVYVVFKPYITRVGPGPLEKEITDEKELEIYHTKGHEIGSVSKRLRRIGEFEMRSASRAIMINNCTKIAITHMDMFPGNDHVKNEADFTPEAQAFLARLRALSKEVYPHPQIALISTGPDMEDTLVLK</sequence>
<feature type="binding site" description="in other chain" evidence="7">
    <location>
        <begin position="38"/>
        <end position="41"/>
    </location>
    <ligand>
        <name>IMP</name>
        <dbReference type="ChEBI" id="CHEBI:58053"/>
        <note>ligand shared between dimeric partners</note>
    </ligand>
</feature>
<dbReference type="SMART" id="SM00788">
    <property type="entry name" value="Adenylsucc_synt"/>
    <property type="match status" value="1"/>
</dbReference>
<feature type="binding site" evidence="7">
    <location>
        <position position="257"/>
    </location>
    <ligand>
        <name>GTP</name>
        <dbReference type="ChEBI" id="CHEBI:37565"/>
    </ligand>
</feature>
<comment type="subunit">
    <text evidence="7">Homodimer.</text>
</comment>
<feature type="binding site" evidence="7">
    <location>
        <begin position="251"/>
        <end position="257"/>
    </location>
    <ligand>
        <name>substrate</name>
    </ligand>
</feature>
<dbReference type="PANTHER" id="PTHR11846:SF0">
    <property type="entry name" value="ADENYLOSUCCINATE SYNTHETASE"/>
    <property type="match status" value="1"/>
</dbReference>
<evidence type="ECO:0000256" key="1">
    <source>
        <dbReference type="ARBA" id="ARBA00022598"/>
    </source>
</evidence>
<feature type="binding site" description="in other chain" evidence="7">
    <location>
        <position position="190"/>
    </location>
    <ligand>
        <name>IMP</name>
        <dbReference type="ChEBI" id="CHEBI:58053"/>
        <note>ligand shared between dimeric partners</note>
    </ligand>
</feature>
<dbReference type="Proteomes" id="UP000725649">
    <property type="component" value="Unassembled WGS sequence"/>
</dbReference>
<comment type="pathway">
    <text evidence="7">Purine metabolism; AMP biosynthesis via de novo pathway; AMP from IMP: step 1/2.</text>
</comment>
<comment type="caution">
    <text evidence="8">The sequence shown here is derived from an EMBL/GenBank/DDBJ whole genome shotgun (WGS) entry which is preliminary data.</text>
</comment>
<keyword evidence="2 7" id="KW-0479">Metal-binding</keyword>
<dbReference type="EC" id="6.3.4.4" evidence="7"/>
<feature type="binding site" evidence="7">
    <location>
        <begin position="283"/>
        <end position="285"/>
    </location>
    <ligand>
        <name>GTP</name>
        <dbReference type="ChEBI" id="CHEBI:37565"/>
    </ligand>
</feature>
<feature type="binding site" evidence="7">
    <location>
        <begin position="327"/>
        <end position="329"/>
    </location>
    <ligand>
        <name>GTP</name>
        <dbReference type="ChEBI" id="CHEBI:37565"/>
    </ligand>
</feature>
<evidence type="ECO:0000256" key="2">
    <source>
        <dbReference type="ARBA" id="ARBA00022723"/>
    </source>
</evidence>
<feature type="binding site" description="in other chain" evidence="7">
    <location>
        <begin position="12"/>
        <end position="15"/>
    </location>
    <ligand>
        <name>IMP</name>
        <dbReference type="ChEBI" id="CHEBI:58053"/>
        <note>ligand shared between dimeric partners</note>
    </ligand>
</feature>
<comment type="caution">
    <text evidence="7">Lacks conserved residue(s) required for the propagation of feature annotation.</text>
</comment>
<dbReference type="HAMAP" id="MF_00011">
    <property type="entry name" value="Adenylosucc_synth"/>
    <property type="match status" value="1"/>
</dbReference>
<keyword evidence="3 7" id="KW-0547">Nucleotide-binding</keyword>
<comment type="cofactor">
    <cofactor evidence="7">
        <name>Mg(2+)</name>
        <dbReference type="ChEBI" id="CHEBI:18420"/>
    </cofactor>
    <text evidence="7">Binds 1 Mg(2+) ion per subunit.</text>
</comment>
<feature type="active site" description="Proton acceptor" evidence="7">
    <location>
        <position position="12"/>
    </location>
</feature>
<organism evidence="8 9">
    <name type="scientific">Candidatus Avelusimicrobium gallicola</name>
    <dbReference type="NCBI Taxonomy" id="2562704"/>
    <lineage>
        <taxon>Bacteria</taxon>
        <taxon>Pseudomonadati</taxon>
        <taxon>Elusimicrobiota</taxon>
        <taxon>Elusimicrobia</taxon>
        <taxon>Elusimicrobiales</taxon>
        <taxon>Elusimicrobiaceae</taxon>
        <taxon>Candidatus Avelusimicrobium</taxon>
    </lineage>
</organism>
<dbReference type="InterPro" id="IPR001114">
    <property type="entry name" value="Adenylosuccinate_synthetase"/>
</dbReference>
<feature type="binding site" evidence="7">
    <location>
        <position position="136"/>
    </location>
    <ligand>
        <name>IMP</name>
        <dbReference type="ChEBI" id="CHEBI:58053"/>
        <note>ligand shared between dimeric partners</note>
    </ligand>
</feature>
<keyword evidence="7" id="KW-0963">Cytoplasm</keyword>
<dbReference type="GO" id="GO:0004019">
    <property type="term" value="F:adenylosuccinate synthase activity"/>
    <property type="evidence" value="ECO:0007669"/>
    <property type="project" value="UniProtKB-UniRule"/>
</dbReference>
<comment type="catalytic activity">
    <reaction evidence="7">
        <text>IMP + L-aspartate + GTP = N(6)-(1,2-dicarboxyethyl)-AMP + GDP + phosphate + 2 H(+)</text>
        <dbReference type="Rhea" id="RHEA:15753"/>
        <dbReference type="ChEBI" id="CHEBI:15378"/>
        <dbReference type="ChEBI" id="CHEBI:29991"/>
        <dbReference type="ChEBI" id="CHEBI:37565"/>
        <dbReference type="ChEBI" id="CHEBI:43474"/>
        <dbReference type="ChEBI" id="CHEBI:57567"/>
        <dbReference type="ChEBI" id="CHEBI:58053"/>
        <dbReference type="ChEBI" id="CHEBI:58189"/>
        <dbReference type="EC" id="6.3.4.4"/>
    </reaction>
</comment>
<name>A0A928DMZ8_9BACT</name>
<feature type="binding site" evidence="7">
    <location>
        <position position="12"/>
    </location>
    <ligand>
        <name>Mg(2+)</name>
        <dbReference type="ChEBI" id="CHEBI:18420"/>
    </ligand>
</feature>
<dbReference type="GO" id="GO:0005525">
    <property type="term" value="F:GTP binding"/>
    <property type="evidence" value="ECO:0007669"/>
    <property type="project" value="UniProtKB-UniRule"/>
</dbReference>
<dbReference type="Pfam" id="PF00709">
    <property type="entry name" value="Adenylsucc_synt"/>
    <property type="match status" value="2"/>
</dbReference>
<keyword evidence="5 7" id="KW-0460">Magnesium</keyword>
<feature type="active site" description="Proton donor" evidence="7">
    <location>
        <position position="41"/>
    </location>
</feature>
<feature type="binding site" evidence="7">
    <location>
        <begin position="40"/>
        <end position="42"/>
    </location>
    <ligand>
        <name>GTP</name>
        <dbReference type="ChEBI" id="CHEBI:37565"/>
    </ligand>
</feature>
<dbReference type="EMBL" id="SUVG01000001">
    <property type="protein sequence ID" value="MBE6420742.1"/>
    <property type="molecule type" value="Genomic_DNA"/>
</dbReference>
<evidence type="ECO:0000313" key="8">
    <source>
        <dbReference type="EMBL" id="MBE6420742.1"/>
    </source>
</evidence>
<feature type="binding site" description="in other chain" evidence="7">
    <location>
        <position position="175"/>
    </location>
    <ligand>
        <name>IMP</name>
        <dbReference type="ChEBI" id="CHEBI:58053"/>
        <note>ligand shared between dimeric partners</note>
    </ligand>
</feature>
<dbReference type="Gene3D" id="3.40.440.10">
    <property type="entry name" value="Adenylosuccinate Synthetase, subunit A, domain 1"/>
    <property type="match status" value="2"/>
</dbReference>
<feature type="binding site" evidence="7">
    <location>
        <position position="40"/>
    </location>
    <ligand>
        <name>Mg(2+)</name>
        <dbReference type="ChEBI" id="CHEBI:18420"/>
    </ligand>
</feature>
<dbReference type="GO" id="GO:0044208">
    <property type="term" value="P:'de novo' AMP biosynthetic process"/>
    <property type="evidence" value="ECO:0007669"/>
    <property type="project" value="UniProtKB-UniRule"/>
</dbReference>
<dbReference type="InterPro" id="IPR042109">
    <property type="entry name" value="Adenylosuccinate_synth_dom1"/>
</dbReference>
<evidence type="ECO:0000256" key="3">
    <source>
        <dbReference type="ARBA" id="ARBA00022741"/>
    </source>
</evidence>
<accession>A0A928DMZ8</accession>
<keyword evidence="4 7" id="KW-0658">Purine biosynthesis</keyword>
<comment type="similarity">
    <text evidence="7">Belongs to the adenylosuccinate synthetase family.</text>
</comment>
<dbReference type="InterPro" id="IPR042111">
    <property type="entry name" value="Adenylosuccinate_synth_dom3"/>
</dbReference>
<keyword evidence="1 7" id="KW-0436">Ligase</keyword>
<keyword evidence="6 7" id="KW-0342">GTP-binding</keyword>
<dbReference type="SUPFAM" id="SSF52540">
    <property type="entry name" value="P-loop containing nucleoside triphosphate hydrolases"/>
    <property type="match status" value="1"/>
</dbReference>
<reference evidence="8" key="1">
    <citation type="submission" date="2019-04" db="EMBL/GenBank/DDBJ databases">
        <title>Evolution of Biomass-Degrading Anaerobic Consortia Revealed by Metagenomics.</title>
        <authorList>
            <person name="Peng X."/>
        </authorList>
    </citation>
    <scope>NUCLEOTIDE SEQUENCE</scope>
    <source>
        <strain evidence="8">SIG66</strain>
    </source>
</reference>
<dbReference type="GO" id="GO:0000287">
    <property type="term" value="F:magnesium ion binding"/>
    <property type="evidence" value="ECO:0007669"/>
    <property type="project" value="UniProtKB-UniRule"/>
</dbReference>
<dbReference type="PANTHER" id="PTHR11846">
    <property type="entry name" value="ADENYLOSUCCINATE SYNTHETASE"/>
    <property type="match status" value="1"/>
</dbReference>
<proteinExistence type="inferred from homology"/>